<reference evidence="2 3" key="1">
    <citation type="submission" date="2018-06" db="EMBL/GenBank/DDBJ databases">
        <authorList>
            <consortium name="Pathogen Informatics"/>
            <person name="Doyle S."/>
        </authorList>
    </citation>
    <scope>NUCLEOTIDE SEQUENCE [LARGE SCALE GENOMIC DNA]</scope>
    <source>
        <strain evidence="2 3">NCTC10288</strain>
    </source>
</reference>
<dbReference type="Proteomes" id="UP000594905">
    <property type="component" value="Chromosome"/>
</dbReference>
<dbReference type="KEGG" id="cmin:NCTC10288_02293"/>
<organism evidence="2 3">
    <name type="scientific">Corynebacterium minutissimum</name>
    <dbReference type="NCBI Taxonomy" id="38301"/>
    <lineage>
        <taxon>Bacteria</taxon>
        <taxon>Bacillati</taxon>
        <taxon>Actinomycetota</taxon>
        <taxon>Actinomycetes</taxon>
        <taxon>Mycobacteriales</taxon>
        <taxon>Corynebacteriaceae</taxon>
        <taxon>Corynebacterium</taxon>
    </lineage>
</organism>
<dbReference type="Proteomes" id="UP000249264">
    <property type="component" value="Chromosome 1"/>
</dbReference>
<protein>
    <submittedName>
        <fullName evidence="1">DUF2190 family protein</fullName>
    </submittedName>
</protein>
<gene>
    <name evidence="1" type="ORF">I6G51_03065</name>
    <name evidence="2" type="ORF">NCTC10288_02293</name>
</gene>
<dbReference type="EMBL" id="CP065689">
    <property type="protein sequence ID" value="QPS60200.1"/>
    <property type="molecule type" value="Genomic_DNA"/>
</dbReference>
<dbReference type="GeneID" id="70784158"/>
<reference evidence="1 4" key="2">
    <citation type="submission" date="2020-12" db="EMBL/GenBank/DDBJ databases">
        <title>FDA dAtabase for Regulatory Grade micrObial Sequences (FDA-ARGOS): Supporting development and validation of Infectious Disease Dx tests.</title>
        <authorList>
            <person name="Sproer C."/>
            <person name="Gronow S."/>
            <person name="Severitt S."/>
            <person name="Schroder I."/>
            <person name="Tallon L."/>
            <person name="Sadzewicz L."/>
            <person name="Zhao X."/>
            <person name="Boylan J."/>
            <person name="Ott S."/>
            <person name="Bowen H."/>
            <person name="Vavikolanu K."/>
            <person name="Mehta A."/>
            <person name="Aluvathingal J."/>
            <person name="Nadendla S."/>
            <person name="Lowell S."/>
            <person name="Myers T."/>
            <person name="Yan Y."/>
            <person name="Sichtig H."/>
        </authorList>
    </citation>
    <scope>NUCLEOTIDE SEQUENCE [LARGE SCALE GENOMIC DNA]</scope>
    <source>
        <strain evidence="1 4">FDAARGOS_894</strain>
    </source>
</reference>
<keyword evidence="4" id="KW-1185">Reference proteome</keyword>
<dbReference type="OrthoDB" id="4425199at2"/>
<dbReference type="RefSeq" id="WP_039673398.1">
    <property type="nucleotide sequence ID" value="NZ_CP065689.1"/>
</dbReference>
<dbReference type="EMBL" id="LS483460">
    <property type="protein sequence ID" value="SQI00970.1"/>
    <property type="molecule type" value="Genomic_DNA"/>
</dbReference>
<evidence type="ECO:0000313" key="1">
    <source>
        <dbReference type="EMBL" id="QPS60200.1"/>
    </source>
</evidence>
<proteinExistence type="predicted"/>
<dbReference type="AlphaFoldDB" id="A0A2X4RXC3"/>
<evidence type="ECO:0000313" key="4">
    <source>
        <dbReference type="Proteomes" id="UP000594905"/>
    </source>
</evidence>
<evidence type="ECO:0000313" key="2">
    <source>
        <dbReference type="EMBL" id="SQI00970.1"/>
    </source>
</evidence>
<evidence type="ECO:0000313" key="3">
    <source>
        <dbReference type="Proteomes" id="UP000249264"/>
    </source>
</evidence>
<accession>A0A2X4RXC3</accession>
<name>A0A2X4RXC3_9CORY</name>
<sequence>MYTNQMKERFNPGTDLTANVDEAVTGKTFLGYAAAMKRGLITVAPAKPGEAVAGVCKYDAKPGDLTGVARGSGRIVTVTAAAALTAGAAVSVGADGKAAPAGDGITVGWAVDDADEGDDALISLAH</sequence>